<keyword evidence="4" id="KW-1185">Reference proteome</keyword>
<feature type="region of interest" description="Disordered" evidence="1">
    <location>
        <begin position="137"/>
        <end position="185"/>
    </location>
</feature>
<feature type="region of interest" description="Disordered" evidence="1">
    <location>
        <begin position="57"/>
        <end position="82"/>
    </location>
</feature>
<feature type="region of interest" description="Disordered" evidence="1">
    <location>
        <begin position="361"/>
        <end position="383"/>
    </location>
</feature>
<sequence>MSSTAEHYLDGASEGPVLTQLPSICGTCGRVDLQDIYSSLRVLQSLVANVMPARRPCDAHAGMGQPSPPPPPPPPPPPSNVCSCRPLLESTRTRPISARGRSVSSRRAHSAAGRGLLANVAPGALCTCEQIDQRPRAHAKLNHNRGAHSQGPTALHDHAGAGPMRKLRPPSKKPRPSPDERKPDMVLASLPLGDFSSRPSGVFWKLHHYIFQDYRNPPLAHSPQVCAQKEVTTLMRHIPNRYSQSELIEEVTAAGFGGTFDFFYLPMDHSTRANFGYCFINFTTPAVASLFTHVFSGKQLKMSTSRKIIEIVPAKLQGFDANLLHYSKKAVSSDSEEEFRPLFLVDGYRLSFSRVPLRQSREMGKHSSRQRSACSGKRSDEDTHTHLAQDIEAILRNACKLAGMDKTEGEEKALEAPPYAPYVFESGGAEGLCWMEGPEQVVESSPIAAPVSSPIPSPDFPIFLDNHPRLTIVDGSPAPILDM</sequence>
<dbReference type="InterPro" id="IPR007201">
    <property type="entry name" value="Mei2-like_Rrm_C"/>
</dbReference>
<dbReference type="EMBL" id="JABANO010030006">
    <property type="protein sequence ID" value="KAF4712611.1"/>
    <property type="molecule type" value="Genomic_DNA"/>
</dbReference>
<dbReference type="SUPFAM" id="SSF54928">
    <property type="entry name" value="RNA-binding domain, RBD"/>
    <property type="match status" value="1"/>
</dbReference>
<dbReference type="OMA" id="PREMGRH"/>
<feature type="compositionally biased region" description="Basic residues" evidence="1">
    <location>
        <begin position="137"/>
        <end position="146"/>
    </location>
</feature>
<dbReference type="Pfam" id="PF04059">
    <property type="entry name" value="RRM_2"/>
    <property type="match status" value="1"/>
</dbReference>
<feature type="domain" description="Mei2-like C-terminal RNA recognition motif" evidence="2">
    <location>
        <begin position="232"/>
        <end position="323"/>
    </location>
</feature>
<dbReference type="InterPro" id="IPR035979">
    <property type="entry name" value="RBD_domain_sf"/>
</dbReference>
<dbReference type="SUPFAM" id="SSF101447">
    <property type="entry name" value="Formin homology 2 domain (FH2 domain)"/>
    <property type="match status" value="1"/>
</dbReference>
<evidence type="ECO:0000259" key="2">
    <source>
        <dbReference type="Pfam" id="PF04059"/>
    </source>
</evidence>
<evidence type="ECO:0000313" key="3">
    <source>
        <dbReference type="EMBL" id="KAF4712611.1"/>
    </source>
</evidence>
<dbReference type="AlphaFoldDB" id="A0A7J6QWQ8"/>
<feature type="compositionally biased region" description="Basic residues" evidence="1">
    <location>
        <begin position="165"/>
        <end position="175"/>
    </location>
</feature>
<comment type="caution">
    <text evidence="3">The sequence shown here is derived from an EMBL/GenBank/DDBJ whole genome shotgun (WGS) entry which is preliminary data.</text>
</comment>
<evidence type="ECO:0000256" key="1">
    <source>
        <dbReference type="SAM" id="MobiDB-lite"/>
    </source>
</evidence>
<feature type="compositionally biased region" description="Pro residues" evidence="1">
    <location>
        <begin position="66"/>
        <end position="79"/>
    </location>
</feature>
<name>A0A7J6QWQ8_PEROL</name>
<dbReference type="Proteomes" id="UP000553632">
    <property type="component" value="Unassembled WGS sequence"/>
</dbReference>
<protein>
    <recommendedName>
        <fullName evidence="2">Mei2-like C-terminal RNA recognition motif domain-containing protein</fullName>
    </recommendedName>
</protein>
<dbReference type="GO" id="GO:0003676">
    <property type="term" value="F:nucleic acid binding"/>
    <property type="evidence" value="ECO:0007669"/>
    <property type="project" value="InterPro"/>
</dbReference>
<reference evidence="3 4" key="1">
    <citation type="submission" date="2020-04" db="EMBL/GenBank/DDBJ databases">
        <title>Perkinsus olseni comparative genomics.</title>
        <authorList>
            <person name="Bogema D.R."/>
        </authorList>
    </citation>
    <scope>NUCLEOTIDE SEQUENCE [LARGE SCALE GENOMIC DNA]</scope>
    <source>
        <strain evidence="3 4">ATCC PRA-207</strain>
    </source>
</reference>
<organism evidence="3 4">
    <name type="scientific">Perkinsus olseni</name>
    <name type="common">Perkinsus atlanticus</name>
    <dbReference type="NCBI Taxonomy" id="32597"/>
    <lineage>
        <taxon>Eukaryota</taxon>
        <taxon>Sar</taxon>
        <taxon>Alveolata</taxon>
        <taxon>Perkinsozoa</taxon>
        <taxon>Perkinsea</taxon>
        <taxon>Perkinsida</taxon>
        <taxon>Perkinsidae</taxon>
        <taxon>Perkinsus</taxon>
    </lineage>
</organism>
<proteinExistence type="predicted"/>
<dbReference type="CDD" id="cd12277">
    <property type="entry name" value="RRM3_MEI2_EAR1_like"/>
    <property type="match status" value="1"/>
</dbReference>
<accession>A0A7J6QWQ8</accession>
<gene>
    <name evidence="3" type="ORF">FOZ63_032804</name>
</gene>
<evidence type="ECO:0000313" key="4">
    <source>
        <dbReference type="Proteomes" id="UP000553632"/>
    </source>
</evidence>